<dbReference type="GO" id="GO:0070967">
    <property type="term" value="F:coenzyme F420 binding"/>
    <property type="evidence" value="ECO:0007669"/>
    <property type="project" value="TreeGrafter"/>
</dbReference>
<dbReference type="Proteomes" id="UP000189004">
    <property type="component" value="Unassembled WGS sequence"/>
</dbReference>
<sequence>MAFSEKQQAVLRKPAFGHVATLGPDGGPQSSPVWIDWDGEFLRFSQTTTRQKLHNLKRDGRIAVSAVDPDDPYMYVEVRGVCDRVEKDEDKAFINEMSQKYLGKPYPWDDPQEERVIVYVRPERFVGR</sequence>
<dbReference type="GO" id="GO:0005829">
    <property type="term" value="C:cytosol"/>
    <property type="evidence" value="ECO:0007669"/>
    <property type="project" value="TreeGrafter"/>
</dbReference>
<dbReference type="Gene3D" id="2.30.110.10">
    <property type="entry name" value="Electron Transport, Fmn-binding Protein, Chain A"/>
    <property type="match status" value="1"/>
</dbReference>
<evidence type="ECO:0000313" key="3">
    <source>
        <dbReference type="EMBL" id="NYH53101.1"/>
    </source>
</evidence>
<dbReference type="SUPFAM" id="SSF50475">
    <property type="entry name" value="FMN-binding split barrel"/>
    <property type="match status" value="1"/>
</dbReference>
<dbReference type="PANTHER" id="PTHR35176">
    <property type="entry name" value="HEME OXYGENASE HI_0854-RELATED"/>
    <property type="match status" value="1"/>
</dbReference>
<dbReference type="GO" id="GO:0016627">
    <property type="term" value="F:oxidoreductase activity, acting on the CH-CH group of donors"/>
    <property type="evidence" value="ECO:0007669"/>
    <property type="project" value="TreeGrafter"/>
</dbReference>
<reference evidence="3 6" key="3">
    <citation type="submission" date="2020-07" db="EMBL/GenBank/DDBJ databases">
        <title>Sequencing the genomes of 1000 actinobacteria strains.</title>
        <authorList>
            <person name="Klenk H.-P."/>
        </authorList>
    </citation>
    <scope>NUCLEOTIDE SEQUENCE [LARGE SCALE GENOMIC DNA]</scope>
    <source>
        <strain evidence="3 6">DSM 45278</strain>
    </source>
</reference>
<dbReference type="InterPro" id="IPR012349">
    <property type="entry name" value="Split_barrel_FMN-bd"/>
</dbReference>
<name>A0A1V3C6Q1_9ACTN</name>
<dbReference type="PANTHER" id="PTHR35176:SF6">
    <property type="entry name" value="HEME OXYGENASE HI_0854-RELATED"/>
    <property type="match status" value="1"/>
</dbReference>
<keyword evidence="5" id="KW-1185">Reference proteome</keyword>
<feature type="domain" description="Pyridoxamine 5'-phosphate oxidase N-terminal" evidence="2">
    <location>
        <begin position="4"/>
        <end position="124"/>
    </location>
</feature>
<reference evidence="5" key="2">
    <citation type="submission" date="2016-08" db="EMBL/GenBank/DDBJ databases">
        <authorList>
            <person name="Tokovenko B."/>
            <person name="Kalinowski J."/>
        </authorList>
    </citation>
    <scope>NUCLEOTIDE SEQUENCE [LARGE SCALE GENOMIC DNA]</scope>
    <source>
        <strain evidence="5">UTMC102</strain>
    </source>
</reference>
<reference evidence="4" key="1">
    <citation type="submission" date="2016-08" db="EMBL/GenBank/DDBJ databases">
        <authorList>
            <person name="Seilhamer J.J."/>
        </authorList>
    </citation>
    <scope>NUCLEOTIDE SEQUENCE [LARGE SCALE GENOMIC DNA]</scope>
    <source>
        <strain evidence="4">UTMC102</strain>
    </source>
</reference>
<dbReference type="EMBL" id="MCOK01000001">
    <property type="protein sequence ID" value="OOC56464.1"/>
    <property type="molecule type" value="Genomic_DNA"/>
</dbReference>
<dbReference type="EMBL" id="JACCHL010000001">
    <property type="protein sequence ID" value="NYH53101.1"/>
    <property type="molecule type" value="Genomic_DNA"/>
</dbReference>
<dbReference type="InterPro" id="IPR052019">
    <property type="entry name" value="F420H2_bilvrd_red/Heme_oxyg"/>
</dbReference>
<dbReference type="NCBIfam" id="TIGR03618">
    <property type="entry name" value="Rv1155_F420"/>
    <property type="match status" value="1"/>
</dbReference>
<evidence type="ECO:0000313" key="6">
    <source>
        <dbReference type="Proteomes" id="UP000584931"/>
    </source>
</evidence>
<evidence type="ECO:0000256" key="1">
    <source>
        <dbReference type="ARBA" id="ARBA00023002"/>
    </source>
</evidence>
<dbReference type="AlphaFoldDB" id="A0A1V3C6Q1"/>
<dbReference type="InterPro" id="IPR011576">
    <property type="entry name" value="Pyridox_Oxase_N"/>
</dbReference>
<evidence type="ECO:0000313" key="5">
    <source>
        <dbReference type="Proteomes" id="UP000189004"/>
    </source>
</evidence>
<comment type="caution">
    <text evidence="4">The sequence shown here is derived from an EMBL/GenBank/DDBJ whole genome shotgun (WGS) entry which is preliminary data.</text>
</comment>
<accession>A0A7Z0BJH1</accession>
<dbReference type="Proteomes" id="UP000584931">
    <property type="component" value="Unassembled WGS sequence"/>
</dbReference>
<evidence type="ECO:0000259" key="2">
    <source>
        <dbReference type="Pfam" id="PF01243"/>
    </source>
</evidence>
<dbReference type="STRING" id="501010.NOSIN_23715"/>
<accession>A0A1V3C6Q1</accession>
<gene>
    <name evidence="3" type="ORF">HNR06_002690</name>
    <name evidence="4" type="ORF">NOSIN_23715</name>
</gene>
<protein>
    <submittedName>
        <fullName evidence="4">PPOX class F420-dependent enzyme</fullName>
    </submittedName>
    <submittedName>
        <fullName evidence="3">PPOX class probable F420-dependent enzyme</fullName>
    </submittedName>
</protein>
<organism evidence="4 5">
    <name type="scientific">Nocardiopsis sinuspersici</name>
    <dbReference type="NCBI Taxonomy" id="501010"/>
    <lineage>
        <taxon>Bacteria</taxon>
        <taxon>Bacillati</taxon>
        <taxon>Actinomycetota</taxon>
        <taxon>Actinomycetes</taxon>
        <taxon>Streptosporangiales</taxon>
        <taxon>Nocardiopsidaceae</taxon>
        <taxon>Nocardiopsis</taxon>
    </lineage>
</organism>
<keyword evidence="1" id="KW-0560">Oxidoreductase</keyword>
<dbReference type="RefSeq" id="WP_077692909.1">
    <property type="nucleotide sequence ID" value="NZ_JACCHL010000001.1"/>
</dbReference>
<evidence type="ECO:0000313" key="4">
    <source>
        <dbReference type="EMBL" id="OOC56464.1"/>
    </source>
</evidence>
<dbReference type="InterPro" id="IPR019920">
    <property type="entry name" value="F420-binding_dom_put"/>
</dbReference>
<dbReference type="Pfam" id="PF01243">
    <property type="entry name" value="PNPOx_N"/>
    <property type="match status" value="1"/>
</dbReference>
<proteinExistence type="predicted"/>
<dbReference type="OrthoDB" id="162914at2"/>